<dbReference type="InterPro" id="IPR014347">
    <property type="entry name" value="Tautomerase/MIF_sf"/>
</dbReference>
<dbReference type="AlphaFoldDB" id="A0A973WP35"/>
<dbReference type="PANTHER" id="PTHR35530">
    <property type="entry name" value="TAUTOMERASE-RELATED"/>
    <property type="match status" value="1"/>
</dbReference>
<evidence type="ECO:0000259" key="3">
    <source>
        <dbReference type="Pfam" id="PF01361"/>
    </source>
</evidence>
<sequence>MPYVTISTVRGIFDVAQKQALLQRVTDLMVEVEGQGNPDFRRNVWVKIEEGEPASWSLGGMIPTPDMIAGNFGALDAAGQRVARVKA</sequence>
<name>A0A973WP35_9BRAD</name>
<organism evidence="4">
    <name type="scientific">Bradyrhizobium quebecense</name>
    <dbReference type="NCBI Taxonomy" id="2748629"/>
    <lineage>
        <taxon>Bacteria</taxon>
        <taxon>Pseudomonadati</taxon>
        <taxon>Pseudomonadota</taxon>
        <taxon>Alphaproteobacteria</taxon>
        <taxon>Hyphomicrobiales</taxon>
        <taxon>Nitrobacteraceae</taxon>
        <taxon>Bradyrhizobium</taxon>
    </lineage>
</organism>
<comment type="similarity">
    <text evidence="1">Belongs to the 4-oxalocrotonate tautomerase family.</text>
</comment>
<dbReference type="InterPro" id="IPR004370">
    <property type="entry name" value="4-OT-like_dom"/>
</dbReference>
<proteinExistence type="inferred from homology"/>
<gene>
    <name evidence="4" type="ORF">HU230_16290</name>
</gene>
<protein>
    <submittedName>
        <fullName evidence="4">Tautomerase family protein</fullName>
    </submittedName>
</protein>
<dbReference type="GO" id="GO:0016853">
    <property type="term" value="F:isomerase activity"/>
    <property type="evidence" value="ECO:0007669"/>
    <property type="project" value="UniProtKB-KW"/>
</dbReference>
<accession>A0A973WP35</accession>
<keyword evidence="2" id="KW-0413">Isomerase</keyword>
<reference evidence="4" key="1">
    <citation type="submission" date="2020-06" db="EMBL/GenBank/DDBJ databases">
        <title>Whole Genome Sequence of Bradyrhizobium sp. Strain 66S1MB.</title>
        <authorList>
            <person name="Bromfield E."/>
            <person name="Cloutier S."/>
        </authorList>
    </citation>
    <scope>NUCLEOTIDE SEQUENCE</scope>
    <source>
        <strain evidence="4">66S1MB</strain>
    </source>
</reference>
<dbReference type="Pfam" id="PF01361">
    <property type="entry name" value="Tautomerase"/>
    <property type="match status" value="1"/>
</dbReference>
<dbReference type="RefSeq" id="WP_176530978.1">
    <property type="nucleotide sequence ID" value="NZ_CP088022.1"/>
</dbReference>
<dbReference type="EMBL" id="JABWSX010000001">
    <property type="protein sequence ID" value="NVL07262.1"/>
    <property type="molecule type" value="Genomic_DNA"/>
</dbReference>
<dbReference type="PANTHER" id="PTHR35530:SF1">
    <property type="entry name" value="2-HYDROXYMUCONATE TAUTOMERASE"/>
    <property type="match status" value="1"/>
</dbReference>
<dbReference type="Gene3D" id="3.30.429.10">
    <property type="entry name" value="Macrophage Migration Inhibitory Factor"/>
    <property type="match status" value="1"/>
</dbReference>
<dbReference type="SUPFAM" id="SSF55331">
    <property type="entry name" value="Tautomerase/MIF"/>
    <property type="match status" value="1"/>
</dbReference>
<evidence type="ECO:0000313" key="4">
    <source>
        <dbReference type="EMBL" id="NVL07262.1"/>
    </source>
</evidence>
<comment type="caution">
    <text evidence="4">The sequence shown here is derived from an EMBL/GenBank/DDBJ whole genome shotgun (WGS) entry which is preliminary data.</text>
</comment>
<evidence type="ECO:0000256" key="1">
    <source>
        <dbReference type="ARBA" id="ARBA00006723"/>
    </source>
</evidence>
<feature type="domain" description="4-oxalocrotonate tautomerase-like" evidence="3">
    <location>
        <begin position="2"/>
        <end position="60"/>
    </location>
</feature>
<evidence type="ECO:0000256" key="2">
    <source>
        <dbReference type="ARBA" id="ARBA00023235"/>
    </source>
</evidence>